<keyword evidence="1" id="KW-0812">Transmembrane</keyword>
<keyword evidence="1" id="KW-0472">Membrane</keyword>
<organism evidence="2">
    <name type="scientific">Salmonella enterica</name>
    <name type="common">Salmonella choleraesuis</name>
    <dbReference type="NCBI Taxonomy" id="28901"/>
    <lineage>
        <taxon>Bacteria</taxon>
        <taxon>Pseudomonadati</taxon>
        <taxon>Pseudomonadota</taxon>
        <taxon>Gammaproteobacteria</taxon>
        <taxon>Enterobacterales</taxon>
        <taxon>Enterobacteriaceae</taxon>
        <taxon>Salmonella</taxon>
    </lineage>
</organism>
<evidence type="ECO:0000256" key="1">
    <source>
        <dbReference type="SAM" id="Phobius"/>
    </source>
</evidence>
<accession>A0A5T2R362</accession>
<sequence>MILFKRTQIRGKCPECGTPLIFVVPVWGMVVRWIFLVFTLYLLYLAVGMGVHLWDVWHPVSGEKPEAPHLATFVGVLVILSLWLCGAIPAVILMYFTRARLQASREYHDA</sequence>
<reference evidence="2" key="1">
    <citation type="submission" date="2019-01" db="EMBL/GenBank/DDBJ databases">
        <authorList>
            <consortium name="PulseNet: The National Subtyping Network for Foodborne Disease Surveillance"/>
            <person name="Tarr C.L."/>
            <person name="Trees E."/>
            <person name="Katz L.S."/>
            <person name="Carleton-Romer H.A."/>
            <person name="Stroika S."/>
            <person name="Kucerova Z."/>
            <person name="Roache K.F."/>
            <person name="Sabol A.L."/>
            <person name="Besser J."/>
            <person name="Gerner-Smidt P."/>
        </authorList>
    </citation>
    <scope>NUCLEOTIDE SEQUENCE</scope>
    <source>
        <strain evidence="2">PNUSAS064512</strain>
    </source>
</reference>
<protein>
    <submittedName>
        <fullName evidence="2">Uncharacterized protein</fullName>
    </submittedName>
</protein>
<keyword evidence="1" id="KW-1133">Transmembrane helix</keyword>
<gene>
    <name evidence="2" type="ORF">EOF35_22425</name>
</gene>
<evidence type="ECO:0000313" key="2">
    <source>
        <dbReference type="EMBL" id="EAM5644736.1"/>
    </source>
</evidence>
<dbReference type="EMBL" id="AACVIE010000017">
    <property type="protein sequence ID" value="EAM5644736.1"/>
    <property type="molecule type" value="Genomic_DNA"/>
</dbReference>
<comment type="caution">
    <text evidence="2">The sequence shown here is derived from an EMBL/GenBank/DDBJ whole genome shotgun (WGS) entry which is preliminary data.</text>
</comment>
<name>A0A5T2R362_SALER</name>
<feature type="transmembrane region" description="Helical" evidence="1">
    <location>
        <begin position="67"/>
        <end position="96"/>
    </location>
</feature>
<proteinExistence type="predicted"/>
<dbReference type="AlphaFoldDB" id="A0A5T2R362"/>
<feature type="transmembrane region" description="Helical" evidence="1">
    <location>
        <begin position="20"/>
        <end position="47"/>
    </location>
</feature>